<name>A0A0R1HQD9_9LACO</name>
<evidence type="ECO:0000259" key="2">
    <source>
        <dbReference type="Pfam" id="PF00582"/>
    </source>
</evidence>
<dbReference type="InterPro" id="IPR014729">
    <property type="entry name" value="Rossmann-like_a/b/a_fold"/>
</dbReference>
<dbReference type="PRINTS" id="PR01438">
    <property type="entry name" value="UNVRSLSTRESS"/>
</dbReference>
<evidence type="ECO:0000313" key="4">
    <source>
        <dbReference type="Proteomes" id="UP000050911"/>
    </source>
</evidence>
<dbReference type="Pfam" id="PF00582">
    <property type="entry name" value="Usp"/>
    <property type="match status" value="1"/>
</dbReference>
<keyword evidence="4" id="KW-1185">Reference proteome</keyword>
<dbReference type="EMBL" id="AZCX01000002">
    <property type="protein sequence ID" value="KRK48678.1"/>
    <property type="molecule type" value="Genomic_DNA"/>
</dbReference>
<reference evidence="3 4" key="1">
    <citation type="journal article" date="2015" name="Genome Announc.">
        <title>Expanding the biotechnology potential of lactobacilli through comparative genomics of 213 strains and associated genera.</title>
        <authorList>
            <person name="Sun Z."/>
            <person name="Harris H.M."/>
            <person name="McCann A."/>
            <person name="Guo C."/>
            <person name="Argimon S."/>
            <person name="Zhang W."/>
            <person name="Yang X."/>
            <person name="Jeffery I.B."/>
            <person name="Cooney J.C."/>
            <person name="Kagawa T.F."/>
            <person name="Liu W."/>
            <person name="Song Y."/>
            <person name="Salvetti E."/>
            <person name="Wrobel A."/>
            <person name="Rasinkangas P."/>
            <person name="Parkhill J."/>
            <person name="Rea M.C."/>
            <person name="O'Sullivan O."/>
            <person name="Ritari J."/>
            <person name="Douillard F.P."/>
            <person name="Paul Ross R."/>
            <person name="Yang R."/>
            <person name="Briner A.E."/>
            <person name="Felis G.E."/>
            <person name="de Vos W.M."/>
            <person name="Barrangou R."/>
            <person name="Klaenhammer T.R."/>
            <person name="Caufield P.W."/>
            <person name="Cui Y."/>
            <person name="Zhang H."/>
            <person name="O'Toole P.W."/>
        </authorList>
    </citation>
    <scope>NUCLEOTIDE SEQUENCE [LARGE SCALE GENOMIC DNA]</scope>
    <source>
        <strain evidence="3 4">JCM 15530</strain>
    </source>
</reference>
<dbReference type="SUPFAM" id="SSF52402">
    <property type="entry name" value="Adenine nucleotide alpha hydrolases-like"/>
    <property type="match status" value="1"/>
</dbReference>
<dbReference type="PATRIC" id="fig|1302272.5.peg.1001"/>
<dbReference type="InterPro" id="IPR006016">
    <property type="entry name" value="UspA"/>
</dbReference>
<dbReference type="Proteomes" id="UP000050911">
    <property type="component" value="Unassembled WGS sequence"/>
</dbReference>
<sequence>MEEITIMTVFEPLVFNRILLTIDEDDSASTKRAFRYAVTLAQSANVELGICSVIENHDINIYDSMMPAKLDEKREQLQTVVDGYVSQAQVAGAKNVTGFIAEGGDVDDVILEQALPDFHPDLIVCGADTEFTAHRVAGAVSLRLAKKAPISVIVVR</sequence>
<evidence type="ECO:0000313" key="3">
    <source>
        <dbReference type="EMBL" id="KRK48678.1"/>
    </source>
</evidence>
<organism evidence="3 4">
    <name type="scientific">Secundilactobacillus kimchicus JCM 15530</name>
    <dbReference type="NCBI Taxonomy" id="1302272"/>
    <lineage>
        <taxon>Bacteria</taxon>
        <taxon>Bacillati</taxon>
        <taxon>Bacillota</taxon>
        <taxon>Bacilli</taxon>
        <taxon>Lactobacillales</taxon>
        <taxon>Lactobacillaceae</taxon>
        <taxon>Secundilactobacillus</taxon>
    </lineage>
</organism>
<comment type="caution">
    <text evidence="3">The sequence shown here is derived from an EMBL/GenBank/DDBJ whole genome shotgun (WGS) entry which is preliminary data.</text>
</comment>
<dbReference type="InterPro" id="IPR006015">
    <property type="entry name" value="Universal_stress_UspA"/>
</dbReference>
<evidence type="ECO:0000256" key="1">
    <source>
        <dbReference type="ARBA" id="ARBA00008791"/>
    </source>
</evidence>
<protein>
    <submittedName>
        <fullName evidence="3">UspA family nucleotide-binding protein</fullName>
    </submittedName>
</protein>
<dbReference type="CDD" id="cd00293">
    <property type="entry name" value="USP-like"/>
    <property type="match status" value="1"/>
</dbReference>
<dbReference type="Gene3D" id="3.40.50.620">
    <property type="entry name" value="HUPs"/>
    <property type="match status" value="1"/>
</dbReference>
<accession>A0A0R1HQD9</accession>
<dbReference type="STRING" id="1302272.FC96_GL000995"/>
<comment type="similarity">
    <text evidence="1">Belongs to the universal stress protein A family.</text>
</comment>
<dbReference type="AlphaFoldDB" id="A0A0R1HQD9"/>
<feature type="domain" description="UspA" evidence="2">
    <location>
        <begin position="15"/>
        <end position="156"/>
    </location>
</feature>
<proteinExistence type="inferred from homology"/>
<gene>
    <name evidence="3" type="ORF">FC96_GL000995</name>
</gene>